<keyword evidence="5 6" id="KW-0472">Membrane</keyword>
<feature type="transmembrane region" description="Helical" evidence="6">
    <location>
        <begin position="257"/>
        <end position="278"/>
    </location>
</feature>
<feature type="domain" description="Major facilitator superfamily (MFS) profile" evidence="7">
    <location>
        <begin position="37"/>
        <end position="447"/>
    </location>
</feature>
<feature type="transmembrane region" description="Helical" evidence="6">
    <location>
        <begin position="205"/>
        <end position="224"/>
    </location>
</feature>
<evidence type="ECO:0000259" key="7">
    <source>
        <dbReference type="PROSITE" id="PS50850"/>
    </source>
</evidence>
<dbReference type="EMBL" id="JFYZ01000013">
    <property type="protein sequence ID" value="EZP81183.1"/>
    <property type="molecule type" value="Genomic_DNA"/>
</dbReference>
<feature type="transmembrane region" description="Helical" evidence="6">
    <location>
        <begin position="332"/>
        <end position="349"/>
    </location>
</feature>
<feature type="transmembrane region" description="Helical" evidence="6">
    <location>
        <begin position="426"/>
        <end position="447"/>
    </location>
</feature>
<evidence type="ECO:0000256" key="4">
    <source>
        <dbReference type="ARBA" id="ARBA00022989"/>
    </source>
</evidence>
<feature type="transmembrane region" description="Helical" evidence="6">
    <location>
        <begin position="355"/>
        <end position="373"/>
    </location>
</feature>
<dbReference type="PANTHER" id="PTHR23505">
    <property type="entry name" value="SPINSTER"/>
    <property type="match status" value="1"/>
</dbReference>
<dbReference type="InterPro" id="IPR044770">
    <property type="entry name" value="MFS_spinster-like"/>
</dbReference>
<dbReference type="Gene3D" id="1.20.1250.20">
    <property type="entry name" value="MFS general substrate transporter like domains"/>
    <property type="match status" value="1"/>
</dbReference>
<keyword evidence="2" id="KW-0813">Transport</keyword>
<feature type="transmembrane region" description="Helical" evidence="6">
    <location>
        <begin position="129"/>
        <end position="150"/>
    </location>
</feature>
<dbReference type="InterPro" id="IPR036259">
    <property type="entry name" value="MFS_trans_sf"/>
</dbReference>
<dbReference type="PANTHER" id="PTHR23505:SF79">
    <property type="entry name" value="PROTEIN SPINSTER"/>
    <property type="match status" value="1"/>
</dbReference>
<evidence type="ECO:0000313" key="9">
    <source>
        <dbReference type="Proteomes" id="UP000024329"/>
    </source>
</evidence>
<feature type="transmembrane region" description="Helical" evidence="6">
    <location>
        <begin position="33"/>
        <end position="55"/>
    </location>
</feature>
<dbReference type="CDD" id="cd17328">
    <property type="entry name" value="MFS_spinster_like"/>
    <property type="match status" value="1"/>
</dbReference>
<evidence type="ECO:0000256" key="2">
    <source>
        <dbReference type="ARBA" id="ARBA00022448"/>
    </source>
</evidence>
<comment type="caution">
    <text evidence="8">The sequence shown here is derived from an EMBL/GenBank/DDBJ whole genome shotgun (WGS) entry which is preliminary data.</text>
</comment>
<keyword evidence="4 6" id="KW-1133">Transmembrane helix</keyword>
<feature type="transmembrane region" description="Helical" evidence="6">
    <location>
        <begin position="298"/>
        <end position="320"/>
    </location>
</feature>
<evidence type="ECO:0000313" key="8">
    <source>
        <dbReference type="EMBL" id="EZP81183.1"/>
    </source>
</evidence>
<feature type="transmembrane region" description="Helical" evidence="6">
    <location>
        <begin position="75"/>
        <end position="92"/>
    </location>
</feature>
<dbReference type="InterPro" id="IPR011701">
    <property type="entry name" value="MFS"/>
</dbReference>
<dbReference type="PATRIC" id="fig|158500.4.peg.2911"/>
<accession>A0A031JWJ8</accession>
<dbReference type="AlphaFoldDB" id="A0A031JWJ8"/>
<dbReference type="PROSITE" id="PS50850">
    <property type="entry name" value="MFS"/>
    <property type="match status" value="1"/>
</dbReference>
<dbReference type="Proteomes" id="UP000024329">
    <property type="component" value="Unassembled WGS sequence"/>
</dbReference>
<dbReference type="GO" id="GO:0016020">
    <property type="term" value="C:membrane"/>
    <property type="evidence" value="ECO:0007669"/>
    <property type="project" value="UniProtKB-SubCell"/>
</dbReference>
<dbReference type="GO" id="GO:0022857">
    <property type="term" value="F:transmembrane transporter activity"/>
    <property type="evidence" value="ECO:0007669"/>
    <property type="project" value="InterPro"/>
</dbReference>
<protein>
    <submittedName>
        <fullName evidence="8">Major facilitator superfamily transporter</fullName>
    </submittedName>
</protein>
<name>A0A031JWJ8_9SPHN</name>
<comment type="subcellular location">
    <subcellularLocation>
        <location evidence="1">Membrane</location>
        <topology evidence="1">Multi-pass membrane protein</topology>
    </subcellularLocation>
</comment>
<evidence type="ECO:0000256" key="3">
    <source>
        <dbReference type="ARBA" id="ARBA00022692"/>
    </source>
</evidence>
<gene>
    <name evidence="8" type="ORF">BV97_02844</name>
</gene>
<dbReference type="eggNOG" id="COG2271">
    <property type="taxonomic scope" value="Bacteria"/>
</dbReference>
<organism evidence="8 9">
    <name type="scientific">Novosphingobium resinovorum</name>
    <dbReference type="NCBI Taxonomy" id="158500"/>
    <lineage>
        <taxon>Bacteria</taxon>
        <taxon>Pseudomonadati</taxon>
        <taxon>Pseudomonadota</taxon>
        <taxon>Alphaproteobacteria</taxon>
        <taxon>Sphingomonadales</taxon>
        <taxon>Sphingomonadaceae</taxon>
        <taxon>Novosphingobium</taxon>
    </lineage>
</organism>
<evidence type="ECO:0000256" key="6">
    <source>
        <dbReference type="SAM" id="Phobius"/>
    </source>
</evidence>
<proteinExistence type="predicted"/>
<dbReference type="InterPro" id="IPR020846">
    <property type="entry name" value="MFS_dom"/>
</dbReference>
<reference evidence="8 9" key="1">
    <citation type="submission" date="2014-03" db="EMBL/GenBank/DDBJ databases">
        <title>Whole genome sequence of Novosphingobium resinovorum KF1.</title>
        <authorList>
            <person name="Gan H.M."/>
            <person name="Gan H.Y."/>
            <person name="Chew T.H."/>
            <person name="Savka M.A."/>
        </authorList>
    </citation>
    <scope>NUCLEOTIDE SEQUENCE [LARGE SCALE GENOMIC DNA]</scope>
    <source>
        <strain evidence="8 9">KF1</strain>
    </source>
</reference>
<keyword evidence="3 6" id="KW-0812">Transmembrane</keyword>
<evidence type="ECO:0000256" key="1">
    <source>
        <dbReference type="ARBA" id="ARBA00004141"/>
    </source>
</evidence>
<dbReference type="SUPFAM" id="SSF103473">
    <property type="entry name" value="MFS general substrate transporter"/>
    <property type="match status" value="1"/>
</dbReference>
<dbReference type="Pfam" id="PF07690">
    <property type="entry name" value="MFS_1"/>
    <property type="match status" value="1"/>
</dbReference>
<evidence type="ECO:0000256" key="5">
    <source>
        <dbReference type="ARBA" id="ARBA00023136"/>
    </source>
</evidence>
<sequence length="457" mass="48389">MSGGMSGAAIALAEPGEQAAPLPVDTESAPSAAAWYLIFVLTLAYTVSFIDRQVLNLLVAPLKADFGLSDTRLSLLQGLAFTTAYILFSPLFGRLADTGSRRRLLIGGIGLWSLGTGLCGLARGYWQLFFARAAVGGAEASLTPAAWSIIADSFPTRMIPRAFSIFLMGPYIGGGLALIFGGLLLEAAQGWDLGAVPYLGALQPWQVVFLVAGLPGFAILLLMLRIREPARKLAAQDSGQRMPFAQVWRTFAERRDFYGNFYAGMASLVIVLYAFPAWMPAMLMRRFGASAATVGVQYGVAVLVTGSIGVLAGPVIAGWLQRRGRIDALMRVPFFAALALIPISLALAFAPSYEFAMVVATLASFTYSLPQALASSGLQMATPNRMRGISSSVYVFVASVMGLGAAPTIVALLTDHVFADERSVGLSLSVTCAVAAGVSAFFVGRALKGYRRVLALQ</sequence>
<feature type="transmembrane region" description="Helical" evidence="6">
    <location>
        <begin position="104"/>
        <end position="123"/>
    </location>
</feature>
<feature type="transmembrane region" description="Helical" evidence="6">
    <location>
        <begin position="162"/>
        <end position="185"/>
    </location>
</feature>
<feature type="transmembrane region" description="Helical" evidence="6">
    <location>
        <begin position="393"/>
        <end position="414"/>
    </location>
</feature>